<comment type="caution">
    <text evidence="2">The sequence shown here is derived from an EMBL/GenBank/DDBJ whole genome shotgun (WGS) entry which is preliminary data.</text>
</comment>
<feature type="transmembrane region" description="Helical" evidence="1">
    <location>
        <begin position="216"/>
        <end position="242"/>
    </location>
</feature>
<dbReference type="EMBL" id="JAULSU010000005">
    <property type="protein sequence ID" value="KAK0616195.1"/>
    <property type="molecule type" value="Genomic_DNA"/>
</dbReference>
<evidence type="ECO:0000313" key="2">
    <source>
        <dbReference type="EMBL" id="KAK0616195.1"/>
    </source>
</evidence>
<proteinExistence type="predicted"/>
<name>A0AA39WIU3_9PEZI</name>
<gene>
    <name evidence="2" type="ORF">B0T14DRAFT_567816</name>
</gene>
<keyword evidence="1" id="KW-1133">Transmembrane helix</keyword>
<dbReference type="Proteomes" id="UP001175000">
    <property type="component" value="Unassembled WGS sequence"/>
</dbReference>
<sequence>MSHRNPSFTPERVSGGEYLDRMQASKRKVCPGLIEHVSRQAKGREREERRVAVVELQQGESTVPVIRELPSSRSLARYLDKTASSSAAKLTRRRIFLVKGLPGNFIEVLGFRLKIPPALFTPHWVTGRYEGVMLNRMPRHYDPASRCTLRSPRSRHTKIQELSTDIVEPIYRMNTPFRRRVSRGTLFDGFGGLLASTERVSFWNQQSTSLPSLATLFVPVSLVAVIVSMGVPIAVLACVALFTRVGGRIVERISDKEVGF</sequence>
<accession>A0AA39WIU3</accession>
<reference evidence="2" key="1">
    <citation type="submission" date="2023-06" db="EMBL/GenBank/DDBJ databases">
        <title>Genome-scale phylogeny and comparative genomics of the fungal order Sordariales.</title>
        <authorList>
            <consortium name="Lawrence Berkeley National Laboratory"/>
            <person name="Hensen N."/>
            <person name="Bonometti L."/>
            <person name="Westerberg I."/>
            <person name="Brannstrom I.O."/>
            <person name="Guillou S."/>
            <person name="Cros-Aarteil S."/>
            <person name="Calhoun S."/>
            <person name="Haridas S."/>
            <person name="Kuo A."/>
            <person name="Mondo S."/>
            <person name="Pangilinan J."/>
            <person name="Riley R."/>
            <person name="Labutti K."/>
            <person name="Andreopoulos B."/>
            <person name="Lipzen A."/>
            <person name="Chen C."/>
            <person name="Yanf M."/>
            <person name="Daum C."/>
            <person name="Ng V."/>
            <person name="Clum A."/>
            <person name="Steindorff A."/>
            <person name="Ohm R."/>
            <person name="Martin F."/>
            <person name="Silar P."/>
            <person name="Natvig D."/>
            <person name="Lalanne C."/>
            <person name="Gautier V."/>
            <person name="Ament-Velasquez S.L."/>
            <person name="Kruys A."/>
            <person name="Hutchinson M.I."/>
            <person name="Powell A.J."/>
            <person name="Barry K."/>
            <person name="Miller A.N."/>
            <person name="Grigoriev I.V."/>
            <person name="Debuchy R."/>
            <person name="Gladieux P."/>
            <person name="Thoren M.H."/>
            <person name="Johannesson H."/>
        </authorList>
    </citation>
    <scope>NUCLEOTIDE SEQUENCE</scope>
    <source>
        <strain evidence="2">CBS 606.72</strain>
    </source>
</reference>
<organism evidence="2 3">
    <name type="scientific">Immersiella caudata</name>
    <dbReference type="NCBI Taxonomy" id="314043"/>
    <lineage>
        <taxon>Eukaryota</taxon>
        <taxon>Fungi</taxon>
        <taxon>Dikarya</taxon>
        <taxon>Ascomycota</taxon>
        <taxon>Pezizomycotina</taxon>
        <taxon>Sordariomycetes</taxon>
        <taxon>Sordariomycetidae</taxon>
        <taxon>Sordariales</taxon>
        <taxon>Lasiosphaeriaceae</taxon>
        <taxon>Immersiella</taxon>
    </lineage>
</organism>
<dbReference type="AlphaFoldDB" id="A0AA39WIU3"/>
<evidence type="ECO:0000256" key="1">
    <source>
        <dbReference type="SAM" id="Phobius"/>
    </source>
</evidence>
<keyword evidence="3" id="KW-1185">Reference proteome</keyword>
<keyword evidence="1" id="KW-0812">Transmembrane</keyword>
<keyword evidence="1" id="KW-0472">Membrane</keyword>
<evidence type="ECO:0000313" key="3">
    <source>
        <dbReference type="Proteomes" id="UP001175000"/>
    </source>
</evidence>
<protein>
    <submittedName>
        <fullName evidence="2">Uncharacterized protein</fullName>
    </submittedName>
</protein>